<proteinExistence type="predicted"/>
<dbReference type="Proteomes" id="UP000000321">
    <property type="component" value="Unassembled WGS sequence"/>
</dbReference>
<protein>
    <submittedName>
        <fullName evidence="2">Putative amidase</fullName>
    </submittedName>
</protein>
<evidence type="ECO:0000313" key="2">
    <source>
        <dbReference type="EMBL" id="EAS51796.1"/>
    </source>
</evidence>
<dbReference type="SUPFAM" id="SSF75304">
    <property type="entry name" value="Amidase signature (AS) enzymes"/>
    <property type="match status" value="1"/>
</dbReference>
<dbReference type="InterPro" id="IPR023631">
    <property type="entry name" value="Amidase_dom"/>
</dbReference>
<dbReference type="EMBL" id="AAPJ01000001">
    <property type="protein sequence ID" value="EAS51796.1"/>
    <property type="molecule type" value="Genomic_DNA"/>
</dbReference>
<dbReference type="HOGENOM" id="CLU_009600_0_3_5"/>
<evidence type="ECO:0000259" key="1">
    <source>
        <dbReference type="Pfam" id="PF01425"/>
    </source>
</evidence>
<organism evidence="2 3">
    <name type="scientific">Aurantimonas manganoxydans (strain ATCC BAA-1229 / DSM 21871 / SI85-9A1)</name>
    <dbReference type="NCBI Taxonomy" id="287752"/>
    <lineage>
        <taxon>Bacteria</taxon>
        <taxon>Pseudomonadati</taxon>
        <taxon>Pseudomonadota</taxon>
        <taxon>Alphaproteobacteria</taxon>
        <taxon>Hyphomicrobiales</taxon>
        <taxon>Aurantimonadaceae</taxon>
        <taxon>Aurantimonas</taxon>
    </lineage>
</organism>
<dbReference type="Gene3D" id="3.90.1300.10">
    <property type="entry name" value="Amidase signature (AS) domain"/>
    <property type="match status" value="1"/>
</dbReference>
<dbReference type="Pfam" id="PF01425">
    <property type="entry name" value="Amidase"/>
    <property type="match status" value="1"/>
</dbReference>
<dbReference type="PANTHER" id="PTHR11895:SF176">
    <property type="entry name" value="AMIDASE AMID-RELATED"/>
    <property type="match status" value="1"/>
</dbReference>
<dbReference type="AlphaFoldDB" id="Q1YLD5"/>
<comment type="caution">
    <text evidence="2">The sequence shown here is derived from an EMBL/GenBank/DDBJ whole genome shotgun (WGS) entry which is preliminary data.</text>
</comment>
<dbReference type="RefSeq" id="WP_009210434.1">
    <property type="nucleotide sequence ID" value="NZ_BBWP01000002.1"/>
</dbReference>
<accession>Q1YLD5</accession>
<dbReference type="InterPro" id="IPR000120">
    <property type="entry name" value="Amidase"/>
</dbReference>
<dbReference type="PANTHER" id="PTHR11895">
    <property type="entry name" value="TRANSAMIDASE"/>
    <property type="match status" value="1"/>
</dbReference>
<reference evidence="2 3" key="1">
    <citation type="journal article" date="2008" name="Appl. Environ. Microbiol.">
        <title>Genomic insights into Mn(II) oxidation by the marine alphaproteobacterium Aurantimonas sp. strain SI85-9A1.</title>
        <authorList>
            <person name="Dick G.J."/>
            <person name="Podell S."/>
            <person name="Johnson H.A."/>
            <person name="Rivera-Espinoza Y."/>
            <person name="Bernier-Latmani R."/>
            <person name="McCarthy J.K."/>
            <person name="Torpey J.W."/>
            <person name="Clement B.G."/>
            <person name="Gaasterland T."/>
            <person name="Tebo B.M."/>
        </authorList>
    </citation>
    <scope>NUCLEOTIDE SEQUENCE [LARGE SCALE GENOMIC DNA]</scope>
    <source>
        <strain evidence="2 3">SI85-9A1</strain>
    </source>
</reference>
<feature type="domain" description="Amidase" evidence="1">
    <location>
        <begin position="51"/>
        <end position="428"/>
    </location>
</feature>
<dbReference type="GO" id="GO:0003824">
    <property type="term" value="F:catalytic activity"/>
    <property type="evidence" value="ECO:0007669"/>
    <property type="project" value="InterPro"/>
</dbReference>
<name>Q1YLD5_AURMS</name>
<keyword evidence="3" id="KW-1185">Reference proteome</keyword>
<dbReference type="BioCyc" id="AURANTIMONAS:SI859A1_02612-MONOMER"/>
<sequence length="441" mass="45913">MPVNQFSPLRRASGRLTFRAADHASQAIGRVLDLDEDVAGRIFTRFDAGRIVAEAEALDRDPARLAGPLAGLLAAIKDLFDEEGEVTTSGSVHFAGNAPATRDAVAVERLRAAGAIGCGRTNMSEFAYSGVGLNPHYGTPPNSHDPERIPGGSTSGGAIAVAFGIADFALGSDTGGSVRIPAAFNALAGFKPTQAAVPLDGASPLSGTYDSVGPLALDIATCAAVHAVLSGEDRPAPTTGDKPLRLGVMRTLLTDDMDKQVKADFEAALKALRDEGIELVDVELAEIAQAGAVNRILVASDAHAIHRGYLDALETAGDPRVLKRIRAAESFGPGEAAAARQTRAEAIVAFADLADGFDAIIAPTVPIVPPLLEEVEDDFDRLNALVLRNPSTINFLDGCAATVPMHRSGELPTGLTIFGPGGRDWHVLDVAEEVEAIVGDR</sequence>
<gene>
    <name evidence="2" type="ORF">SI859A1_02612</name>
</gene>
<dbReference type="InterPro" id="IPR036928">
    <property type="entry name" value="AS_sf"/>
</dbReference>
<evidence type="ECO:0000313" key="3">
    <source>
        <dbReference type="Proteomes" id="UP000000321"/>
    </source>
</evidence>